<dbReference type="InterPro" id="IPR023828">
    <property type="entry name" value="Peptidase_S8_Ser-AS"/>
</dbReference>
<feature type="domain" description="Secretion system C-terminal sorting" evidence="5">
    <location>
        <begin position="635"/>
        <end position="708"/>
    </location>
</feature>
<keyword evidence="1" id="KW-0645">Protease</keyword>
<reference evidence="6 7" key="1">
    <citation type="submission" date="2020-08" db="EMBL/GenBank/DDBJ databases">
        <title>Genome sequence of Hymenobacter qilianensis JCM 19763T.</title>
        <authorList>
            <person name="Hyun D.-W."/>
            <person name="Bae J.-W."/>
        </authorList>
    </citation>
    <scope>NUCLEOTIDE SEQUENCE [LARGE SCALE GENOMIC DNA]</scope>
    <source>
        <strain evidence="6 7">JCM 19763</strain>
    </source>
</reference>
<evidence type="ECO:0000313" key="7">
    <source>
        <dbReference type="Proteomes" id="UP000516093"/>
    </source>
</evidence>
<keyword evidence="7" id="KW-1185">Reference proteome</keyword>
<dbReference type="EMBL" id="CP060784">
    <property type="protein sequence ID" value="QNP51060.1"/>
    <property type="molecule type" value="Genomic_DNA"/>
</dbReference>
<keyword evidence="2" id="KW-0378">Hydrolase</keyword>
<evidence type="ECO:0000256" key="2">
    <source>
        <dbReference type="ARBA" id="ARBA00022801"/>
    </source>
</evidence>
<keyword evidence="3" id="KW-0720">Serine protease</keyword>
<dbReference type="CDD" id="cd05562">
    <property type="entry name" value="Peptidases_S53_like"/>
    <property type="match status" value="1"/>
</dbReference>
<feature type="domain" description="Peptidase S8/S53" evidence="4">
    <location>
        <begin position="438"/>
        <end position="590"/>
    </location>
</feature>
<accession>A0A7H0GRZ4</accession>
<dbReference type="PROSITE" id="PS00138">
    <property type="entry name" value="SUBTILASE_SER"/>
    <property type="match status" value="1"/>
</dbReference>
<evidence type="ECO:0000256" key="1">
    <source>
        <dbReference type="ARBA" id="ARBA00022670"/>
    </source>
</evidence>
<dbReference type="AlphaFoldDB" id="A0A7H0GRZ4"/>
<dbReference type="KEGG" id="hqi:H9L05_13150"/>
<sequence>MKKHYLKQLLLGSLALALVSETQILAQGKSPERGLGVAKNKKSKVSTDLVKVAEDQAARAQRSAPVISQVEGISVTPDVQIFDGYVVIEATSVEGNASGLLQELQAQGLKNGASYGVMVSGLFPIAKLEGLEAVSSLRFVRPAYTPARNIGAVTSQGDVSLKSDLVRAKYNVSGVGVKVGILSDSYNNRNGAAAGVASGDLPANVQVLEDLPSGGSDEGRGMAELVHDVAPGANLAFNTAFLGQASFAQGIIRLEEAGCRMIVDDVVYFAEPFFEDGVIAQAAEEVVDRGSSYFSSAGNQGQQSYQAPYANSGLTVPGIEGAAHAFGPNDVRQSITIPPRGSLTISLQWTDPFFSANGVAGAKTDMDMYLFLNGTLVRSSAADNIANGDPVEIIGVTSNSTQPLTVELVIVKYAGPDPKLLKYINYGSTPRFVEYDTQSSTIAGHANAEKVIAVGASAYFNTPQFNPNTPRPIINGFSSLGGTPIYFEDGVELKKPQVYEKPEVTGPDGANTTFFGADTPIDADVFPNFFGTSAAAPHVAAVGALMLGGVVGNLPPIQIKKRLIDSALDMDNPLTPGVFDTGFDLKTGYGFVQADVAFEELGNRVRSESLTAVAAADAKVGSTRAGLPAGTEASVYPNPSTGQVTFNVLAEENQPISVVVSDLSGREVFRTKGTQRLSLTQNLGALPKGMYITKFEVAGRSSSQKLVIQ</sequence>
<evidence type="ECO:0000313" key="6">
    <source>
        <dbReference type="EMBL" id="QNP51060.1"/>
    </source>
</evidence>
<proteinExistence type="predicted"/>
<dbReference type="Pfam" id="PF00082">
    <property type="entry name" value="Peptidase_S8"/>
    <property type="match status" value="1"/>
</dbReference>
<dbReference type="InterPro" id="IPR036852">
    <property type="entry name" value="Peptidase_S8/S53_dom_sf"/>
</dbReference>
<dbReference type="InterPro" id="IPR034075">
    <property type="entry name" value="Glr3161-like_dom"/>
</dbReference>
<evidence type="ECO:0000256" key="3">
    <source>
        <dbReference type="ARBA" id="ARBA00022825"/>
    </source>
</evidence>
<dbReference type="Gene3D" id="3.40.50.200">
    <property type="entry name" value="Peptidase S8/S53 domain"/>
    <property type="match status" value="1"/>
</dbReference>
<dbReference type="SUPFAM" id="SSF52743">
    <property type="entry name" value="Subtilisin-like"/>
    <property type="match status" value="1"/>
</dbReference>
<protein>
    <submittedName>
        <fullName evidence="6">T9SS type A sorting domain-containing protein</fullName>
    </submittedName>
</protein>
<name>A0A7H0GRZ4_9BACT</name>
<evidence type="ECO:0000259" key="4">
    <source>
        <dbReference type="Pfam" id="PF00082"/>
    </source>
</evidence>
<dbReference type="RefSeq" id="WP_187731356.1">
    <property type="nucleotide sequence ID" value="NZ_BMFN01000004.1"/>
</dbReference>
<dbReference type="GO" id="GO:0006508">
    <property type="term" value="P:proteolysis"/>
    <property type="evidence" value="ECO:0007669"/>
    <property type="project" value="UniProtKB-KW"/>
</dbReference>
<organism evidence="6 7">
    <name type="scientific">Hymenobacter qilianensis</name>
    <dbReference type="NCBI Taxonomy" id="1385715"/>
    <lineage>
        <taxon>Bacteria</taxon>
        <taxon>Pseudomonadati</taxon>
        <taxon>Bacteroidota</taxon>
        <taxon>Cytophagia</taxon>
        <taxon>Cytophagales</taxon>
        <taxon>Hymenobacteraceae</taxon>
        <taxon>Hymenobacter</taxon>
    </lineage>
</organism>
<dbReference type="GO" id="GO:0004252">
    <property type="term" value="F:serine-type endopeptidase activity"/>
    <property type="evidence" value="ECO:0007669"/>
    <property type="project" value="InterPro"/>
</dbReference>
<gene>
    <name evidence="6" type="ORF">H9L05_13150</name>
</gene>
<evidence type="ECO:0000259" key="5">
    <source>
        <dbReference type="Pfam" id="PF18962"/>
    </source>
</evidence>
<dbReference type="Pfam" id="PF18962">
    <property type="entry name" value="Por_Secre_tail"/>
    <property type="match status" value="1"/>
</dbReference>
<dbReference type="InterPro" id="IPR000209">
    <property type="entry name" value="Peptidase_S8/S53_dom"/>
</dbReference>
<dbReference type="Proteomes" id="UP000516093">
    <property type="component" value="Chromosome"/>
</dbReference>
<dbReference type="InterPro" id="IPR026444">
    <property type="entry name" value="Secre_tail"/>
</dbReference>
<dbReference type="NCBIfam" id="TIGR04183">
    <property type="entry name" value="Por_Secre_tail"/>
    <property type="match status" value="1"/>
</dbReference>